<dbReference type="GO" id="GO:0004674">
    <property type="term" value="F:protein serine/threonine kinase activity"/>
    <property type="evidence" value="ECO:0007669"/>
    <property type="project" value="UniProtKB-KW"/>
</dbReference>
<evidence type="ECO:0000256" key="7">
    <source>
        <dbReference type="PROSITE-ProRule" id="PRU10141"/>
    </source>
</evidence>
<sequence>MGCSSSIAAKSHLPESEKSVLEGIRSLSATADDGPIDPERLWVFEETKVAVKEHYAFGKILGKGQFGTCRLVTHKTTGIKYACKTIAKRRLFNMGDVNDVRREVQIMYHLQGHPSIVSIIAVYEDKTSVHIVEELCSGGELFDSIIERGHYSEKDAARVFRHIATVVAHCHNMGVMHRDIKPENFLLSSREPDALVKGTDFGLGMFFNEGHTFKEVVGSAFYVAPEVLRKKYDKRADIWSLGVLLYLLLAGVPPFYAETEREIFRAVLSAPLDFTSAPWPSVSEPAKDVIRRMLERDPSKRISIAEVLAHEWVREDGAARAAPLQHEVLVRLQNFAALNKLQQEALKVIANSLPENEVSGLRSLFMDIDADGSGSITVEELREALLKKGTIIPAEELERIMTQADISGDGTLDYEEFLAATMNLAKLEHEEHLFMAFRFFDANDDGFIDRTELVGALEKICSAMEIDELLQQADTSGDGQIDFEEFCHLMRSGNSALTKATTTVKQGLMGTVRTQAVLDLTRLRSQSMAPTGSATAAAADCDAEGFSKEQLLTTMMSMTSKPSRRHAAGSTQQVGGAGPSGCTPATTAGSGVGVSLASVTGDVSVRRGGLSPFAMGVVAPRKLTQRRLSEEAEYACRTAMAMLGGSAKGGLAKGVPGASGHASRDTRQPAATAAAAGATAATAVGMPPGVNAISITAPGMHGARGNGNGTASAPLLQVQVHVQAGGRYGHTASSYGSAPALAAGGRTSPPANGVRGGRGVAFAVSALSDGGPIGTGLKGRADSFDGEPGDLVMAVECTTDHARAESGHGNVRRAAAAAGDDDDSDDDDGDVDVMKAMSFKSIKTCGGKEDADADRREAARLSAAAAARAPSPSPASPGPHPVVRVSGSGAHTVPPQALGGNKTSSPFARASGLIGGSGMSEDLLLVDMPGAIGGGGGTGLGGGAAVTSSSGGHASPRYVRSSNNGTGTGGGGGGRWAQHGLAVTAAAGSPLVAATAAAHAAMLGGSSWDGTHGRGGGSSHTGMAAAGVMRTAKTGGVLDSLEDTAHLASDHGESQAHSARRRAAAYAAAAAAAAAYAAVRDVAILDVLAAAARRRSDGGGEPLAAYVLCGVGAGGRAARGSGSGAAAATGPSTGDGMCSSRT</sequence>
<dbReference type="AlphaFoldDB" id="A0A836BAQ7"/>
<keyword evidence="4" id="KW-0418">Kinase</keyword>
<dbReference type="SUPFAM" id="SSF47473">
    <property type="entry name" value="EF-hand"/>
    <property type="match status" value="1"/>
</dbReference>
<feature type="transmembrane region" description="Helical" evidence="9">
    <location>
        <begin position="238"/>
        <end position="256"/>
    </location>
</feature>
<dbReference type="SMART" id="SM00220">
    <property type="entry name" value="S_TKc"/>
    <property type="match status" value="1"/>
</dbReference>
<dbReference type="PROSITE" id="PS50011">
    <property type="entry name" value="PROTEIN_KINASE_DOM"/>
    <property type="match status" value="1"/>
</dbReference>
<dbReference type="FunFam" id="3.30.200.20:FF:000042">
    <property type="entry name" value="Aurora kinase A"/>
    <property type="match status" value="1"/>
</dbReference>
<keyword evidence="1" id="KW-0723">Serine/threonine-protein kinase</keyword>
<feature type="region of interest" description="Disordered" evidence="8">
    <location>
        <begin position="844"/>
        <end position="906"/>
    </location>
</feature>
<accession>A0A836BAQ7</accession>
<feature type="domain" description="EF-hand" evidence="11">
    <location>
        <begin position="392"/>
        <end position="427"/>
    </location>
</feature>
<dbReference type="SMART" id="SM00054">
    <property type="entry name" value="EFh"/>
    <property type="match status" value="4"/>
</dbReference>
<dbReference type="PROSITE" id="PS50222">
    <property type="entry name" value="EF_HAND_2"/>
    <property type="match status" value="4"/>
</dbReference>
<dbReference type="InterPro" id="IPR050205">
    <property type="entry name" value="CDPK_Ser/Thr_kinases"/>
</dbReference>
<feature type="region of interest" description="Disordered" evidence="8">
    <location>
        <begin position="803"/>
        <end position="831"/>
    </location>
</feature>
<feature type="region of interest" description="Disordered" evidence="8">
    <location>
        <begin position="1118"/>
        <end position="1142"/>
    </location>
</feature>
<dbReference type="CDD" id="cd00051">
    <property type="entry name" value="EFh"/>
    <property type="match status" value="2"/>
</dbReference>
<dbReference type="GO" id="GO:0005509">
    <property type="term" value="F:calcium ion binding"/>
    <property type="evidence" value="ECO:0007669"/>
    <property type="project" value="InterPro"/>
</dbReference>
<dbReference type="InterPro" id="IPR011992">
    <property type="entry name" value="EF-hand-dom_pair"/>
</dbReference>
<dbReference type="EMBL" id="JAEHOD010000004">
    <property type="protein sequence ID" value="KAG2452887.1"/>
    <property type="molecule type" value="Genomic_DNA"/>
</dbReference>
<gene>
    <name evidence="12" type="ORF">HYH02_002231</name>
</gene>
<reference evidence="12" key="1">
    <citation type="journal article" date="2020" name="bioRxiv">
        <title>Comparative genomics of Chlamydomonas.</title>
        <authorList>
            <person name="Craig R.J."/>
            <person name="Hasan A.R."/>
            <person name="Ness R.W."/>
            <person name="Keightley P.D."/>
        </authorList>
    </citation>
    <scope>NUCLEOTIDE SEQUENCE</scope>
    <source>
        <strain evidence="12">CCAP 11/173</strain>
    </source>
</reference>
<feature type="binding site" evidence="7">
    <location>
        <position position="88"/>
    </location>
    <ligand>
        <name>ATP</name>
        <dbReference type="ChEBI" id="CHEBI:30616"/>
    </ligand>
</feature>
<evidence type="ECO:0000256" key="2">
    <source>
        <dbReference type="ARBA" id="ARBA00022679"/>
    </source>
</evidence>
<evidence type="ECO:0000313" key="12">
    <source>
        <dbReference type="EMBL" id="KAG2452887.1"/>
    </source>
</evidence>
<evidence type="ECO:0008006" key="14">
    <source>
        <dbReference type="Google" id="ProtNLM"/>
    </source>
</evidence>
<dbReference type="FunFam" id="1.10.510.10:FF:000178">
    <property type="entry name" value="Calcium-dependent protein kinase 5"/>
    <property type="match status" value="1"/>
</dbReference>
<name>A0A836BAQ7_9CHLO</name>
<feature type="compositionally biased region" description="Basic and acidic residues" evidence="8">
    <location>
        <begin position="846"/>
        <end position="859"/>
    </location>
</feature>
<evidence type="ECO:0000256" key="3">
    <source>
        <dbReference type="ARBA" id="ARBA00022741"/>
    </source>
</evidence>
<evidence type="ECO:0000256" key="8">
    <source>
        <dbReference type="SAM" id="MobiDB-lite"/>
    </source>
</evidence>
<dbReference type="InterPro" id="IPR011009">
    <property type="entry name" value="Kinase-like_dom_sf"/>
</dbReference>
<evidence type="ECO:0000256" key="6">
    <source>
        <dbReference type="ARBA" id="ARBA00022840"/>
    </source>
</evidence>
<dbReference type="Gene3D" id="3.30.200.20">
    <property type="entry name" value="Phosphorylase Kinase, domain 1"/>
    <property type="match status" value="1"/>
</dbReference>
<evidence type="ECO:0000313" key="13">
    <source>
        <dbReference type="Proteomes" id="UP000613740"/>
    </source>
</evidence>
<feature type="region of interest" description="Disordered" evidence="8">
    <location>
        <begin position="942"/>
        <end position="973"/>
    </location>
</feature>
<dbReference type="Proteomes" id="UP000613740">
    <property type="component" value="Unassembled WGS sequence"/>
</dbReference>
<organism evidence="12 13">
    <name type="scientific">Chlamydomonas schloesseri</name>
    <dbReference type="NCBI Taxonomy" id="2026947"/>
    <lineage>
        <taxon>Eukaryota</taxon>
        <taxon>Viridiplantae</taxon>
        <taxon>Chlorophyta</taxon>
        <taxon>core chlorophytes</taxon>
        <taxon>Chlorophyceae</taxon>
        <taxon>CS clade</taxon>
        <taxon>Chlamydomonadales</taxon>
        <taxon>Chlamydomonadaceae</taxon>
        <taxon>Chlamydomonas</taxon>
    </lineage>
</organism>
<feature type="domain" description="EF-hand" evidence="11">
    <location>
        <begin position="428"/>
        <end position="463"/>
    </location>
</feature>
<dbReference type="OrthoDB" id="6513151at2759"/>
<dbReference type="InterPro" id="IPR018247">
    <property type="entry name" value="EF_Hand_1_Ca_BS"/>
</dbReference>
<dbReference type="GO" id="GO:0005524">
    <property type="term" value="F:ATP binding"/>
    <property type="evidence" value="ECO:0007669"/>
    <property type="project" value="UniProtKB-UniRule"/>
</dbReference>
<keyword evidence="2" id="KW-0808">Transferase</keyword>
<evidence type="ECO:0000256" key="9">
    <source>
        <dbReference type="SAM" id="Phobius"/>
    </source>
</evidence>
<feature type="compositionally biased region" description="Low complexity" evidence="8">
    <location>
        <begin position="860"/>
        <end position="870"/>
    </location>
</feature>
<evidence type="ECO:0000256" key="1">
    <source>
        <dbReference type="ARBA" id="ARBA00022527"/>
    </source>
</evidence>
<dbReference type="Gene3D" id="1.10.238.10">
    <property type="entry name" value="EF-hand"/>
    <property type="match status" value="1"/>
</dbReference>
<keyword evidence="9" id="KW-0812">Transmembrane</keyword>
<dbReference type="InterPro" id="IPR008271">
    <property type="entry name" value="Ser/Thr_kinase_AS"/>
</dbReference>
<dbReference type="Pfam" id="PF00069">
    <property type="entry name" value="Pkinase"/>
    <property type="match status" value="1"/>
</dbReference>
<dbReference type="FunFam" id="1.10.238.10:FF:000001">
    <property type="entry name" value="Calmodulin 1"/>
    <property type="match status" value="1"/>
</dbReference>
<dbReference type="PROSITE" id="PS00107">
    <property type="entry name" value="PROTEIN_KINASE_ATP"/>
    <property type="match status" value="1"/>
</dbReference>
<feature type="compositionally biased region" description="Pro residues" evidence="8">
    <location>
        <begin position="871"/>
        <end position="880"/>
    </location>
</feature>
<keyword evidence="9" id="KW-1133">Transmembrane helix</keyword>
<dbReference type="InterPro" id="IPR017441">
    <property type="entry name" value="Protein_kinase_ATP_BS"/>
</dbReference>
<dbReference type="InterPro" id="IPR000719">
    <property type="entry name" value="Prot_kinase_dom"/>
</dbReference>
<dbReference type="PANTHER" id="PTHR24349">
    <property type="entry name" value="SERINE/THREONINE-PROTEIN KINASE"/>
    <property type="match status" value="1"/>
</dbReference>
<feature type="compositionally biased region" description="Low complexity" evidence="8">
    <location>
        <begin position="945"/>
        <end position="955"/>
    </location>
</feature>
<evidence type="ECO:0000256" key="5">
    <source>
        <dbReference type="ARBA" id="ARBA00022837"/>
    </source>
</evidence>
<feature type="compositionally biased region" description="Low complexity" evidence="8">
    <location>
        <begin position="1124"/>
        <end position="1136"/>
    </location>
</feature>
<feature type="region of interest" description="Disordered" evidence="8">
    <location>
        <begin position="561"/>
        <end position="583"/>
    </location>
</feature>
<keyword evidence="6 7" id="KW-0067">ATP-binding</keyword>
<dbReference type="CDD" id="cd05117">
    <property type="entry name" value="STKc_CAMK"/>
    <property type="match status" value="1"/>
</dbReference>
<protein>
    <recommendedName>
        <fullName evidence="14">Non-specific serine/threonine protein kinase</fullName>
    </recommendedName>
</protein>
<evidence type="ECO:0000259" key="11">
    <source>
        <dbReference type="PROSITE" id="PS50222"/>
    </source>
</evidence>
<feature type="domain" description="EF-hand" evidence="11">
    <location>
        <begin position="465"/>
        <end position="496"/>
    </location>
</feature>
<dbReference type="InterPro" id="IPR002048">
    <property type="entry name" value="EF_hand_dom"/>
</dbReference>
<feature type="compositionally biased region" description="Acidic residues" evidence="8">
    <location>
        <begin position="819"/>
        <end position="831"/>
    </location>
</feature>
<keyword evidence="3 7" id="KW-0547">Nucleotide-binding</keyword>
<feature type="domain" description="Protein kinase" evidence="10">
    <location>
        <begin position="55"/>
        <end position="313"/>
    </location>
</feature>
<keyword evidence="9" id="KW-0472">Membrane</keyword>
<dbReference type="PROSITE" id="PS00108">
    <property type="entry name" value="PROTEIN_KINASE_ST"/>
    <property type="match status" value="1"/>
</dbReference>
<dbReference type="SUPFAM" id="SSF56112">
    <property type="entry name" value="Protein kinase-like (PK-like)"/>
    <property type="match status" value="1"/>
</dbReference>
<comment type="caution">
    <text evidence="12">The sequence shown here is derived from an EMBL/GenBank/DDBJ whole genome shotgun (WGS) entry which is preliminary data.</text>
</comment>
<dbReference type="Gene3D" id="1.10.510.10">
    <property type="entry name" value="Transferase(Phosphotransferase) domain 1"/>
    <property type="match status" value="1"/>
</dbReference>
<dbReference type="Pfam" id="PF13499">
    <property type="entry name" value="EF-hand_7"/>
    <property type="match status" value="2"/>
</dbReference>
<dbReference type="PROSITE" id="PS00018">
    <property type="entry name" value="EF_HAND_1"/>
    <property type="match status" value="4"/>
</dbReference>
<feature type="domain" description="EF-hand" evidence="11">
    <location>
        <begin position="356"/>
        <end position="391"/>
    </location>
</feature>
<keyword evidence="5" id="KW-0106">Calcium</keyword>
<evidence type="ECO:0000256" key="4">
    <source>
        <dbReference type="ARBA" id="ARBA00022777"/>
    </source>
</evidence>
<evidence type="ECO:0000259" key="10">
    <source>
        <dbReference type="PROSITE" id="PS50011"/>
    </source>
</evidence>
<proteinExistence type="predicted"/>
<keyword evidence="13" id="KW-1185">Reference proteome</keyword>